<evidence type="ECO:0000313" key="7">
    <source>
        <dbReference type="Proteomes" id="UP000231658"/>
    </source>
</evidence>
<keyword evidence="4" id="KW-0500">Molybdenum</keyword>
<dbReference type="InterPro" id="IPR005950">
    <property type="entry name" value="ModA"/>
</dbReference>
<dbReference type="GO" id="GO:0015689">
    <property type="term" value="P:molybdate ion transport"/>
    <property type="evidence" value="ECO:0007669"/>
    <property type="project" value="InterPro"/>
</dbReference>
<dbReference type="SUPFAM" id="SSF53850">
    <property type="entry name" value="Periplasmic binding protein-like II"/>
    <property type="match status" value="1"/>
</dbReference>
<feature type="binding site" evidence="4">
    <location>
        <position position="155"/>
    </location>
    <ligand>
        <name>molybdate</name>
        <dbReference type="ChEBI" id="CHEBI:36264"/>
    </ligand>
</feature>
<evidence type="ECO:0000256" key="2">
    <source>
        <dbReference type="ARBA" id="ARBA00022723"/>
    </source>
</evidence>
<comment type="similarity">
    <text evidence="1">Belongs to the bacterial solute-binding protein ModA family.</text>
</comment>
<accession>A0A1C3RHZ0</accession>
<evidence type="ECO:0000313" key="6">
    <source>
        <dbReference type="EMBL" id="SCA56834.1"/>
    </source>
</evidence>
<proteinExistence type="inferred from homology"/>
<keyword evidence="3 5" id="KW-0732">Signal</keyword>
<evidence type="ECO:0000256" key="5">
    <source>
        <dbReference type="SAM" id="SignalP"/>
    </source>
</evidence>
<dbReference type="InterPro" id="IPR050682">
    <property type="entry name" value="ModA/WtpA"/>
</dbReference>
<dbReference type="OrthoDB" id="9785015at2"/>
<evidence type="ECO:0000256" key="1">
    <source>
        <dbReference type="ARBA" id="ARBA00009175"/>
    </source>
</evidence>
<feature type="binding site" evidence="4">
    <location>
        <position position="56"/>
    </location>
    <ligand>
        <name>molybdate</name>
        <dbReference type="ChEBI" id="CHEBI:36264"/>
    </ligand>
</feature>
<feature type="chain" id="PRO_5008680760" evidence="5">
    <location>
        <begin position="20"/>
        <end position="230"/>
    </location>
</feature>
<dbReference type="CDD" id="cd13539">
    <property type="entry name" value="PBP2_AvModA"/>
    <property type="match status" value="1"/>
</dbReference>
<dbReference type="EMBL" id="FLYE01000023">
    <property type="protein sequence ID" value="SCA56834.1"/>
    <property type="molecule type" value="Genomic_DNA"/>
</dbReference>
<dbReference type="GO" id="GO:0046872">
    <property type="term" value="F:metal ion binding"/>
    <property type="evidence" value="ECO:0007669"/>
    <property type="project" value="UniProtKB-KW"/>
</dbReference>
<gene>
    <name evidence="6" type="primary">modA</name>
    <name evidence="6" type="ORF">MTBPR1_30204</name>
</gene>
<dbReference type="PANTHER" id="PTHR30632">
    <property type="entry name" value="MOLYBDATE-BINDING PERIPLASMIC PROTEIN"/>
    <property type="match status" value="1"/>
</dbReference>
<dbReference type="RefSeq" id="WP_069188898.1">
    <property type="nucleotide sequence ID" value="NZ_FLYE01000023.1"/>
</dbReference>
<keyword evidence="2 4" id="KW-0479">Metal-binding</keyword>
<evidence type="ECO:0000256" key="3">
    <source>
        <dbReference type="ARBA" id="ARBA00022729"/>
    </source>
</evidence>
<protein>
    <submittedName>
        <fullName evidence="6">Molybdate-binding periplasmic protein</fullName>
    </submittedName>
</protein>
<dbReference type="InterPro" id="IPR044084">
    <property type="entry name" value="AvModA-like_subst-bd"/>
</dbReference>
<dbReference type="PIRSF" id="PIRSF004846">
    <property type="entry name" value="ModA"/>
    <property type="match status" value="1"/>
</dbReference>
<organism evidence="6 7">
    <name type="scientific">Candidatus Terasakiella magnetica</name>
    <dbReference type="NCBI Taxonomy" id="1867952"/>
    <lineage>
        <taxon>Bacteria</taxon>
        <taxon>Pseudomonadati</taxon>
        <taxon>Pseudomonadota</taxon>
        <taxon>Alphaproteobacteria</taxon>
        <taxon>Rhodospirillales</taxon>
        <taxon>Terasakiellaceae</taxon>
        <taxon>Terasakiella</taxon>
    </lineage>
</organism>
<dbReference type="Proteomes" id="UP000231658">
    <property type="component" value="Unassembled WGS sequence"/>
</dbReference>
<dbReference type="GO" id="GO:0030973">
    <property type="term" value="F:molybdate ion binding"/>
    <property type="evidence" value="ECO:0007669"/>
    <property type="project" value="InterPro"/>
</dbReference>
<dbReference type="STRING" id="1867952.MTBPR1_30204"/>
<dbReference type="PANTHER" id="PTHR30632:SF14">
    <property type="entry name" value="TUNGSTATE_MOLYBDATE_CHROMATE-BINDING PROTEIN MODA"/>
    <property type="match status" value="1"/>
</dbReference>
<reference evidence="6 7" key="1">
    <citation type="submission" date="2016-07" db="EMBL/GenBank/DDBJ databases">
        <authorList>
            <person name="Lefevre C.T."/>
        </authorList>
    </citation>
    <scope>NUCLEOTIDE SEQUENCE [LARGE SCALE GENOMIC DNA]</scope>
    <source>
        <strain evidence="6">PR1</strain>
    </source>
</reference>
<evidence type="ECO:0000256" key="4">
    <source>
        <dbReference type="PIRSR" id="PIRSR004846-1"/>
    </source>
</evidence>
<keyword evidence="7" id="KW-1185">Reference proteome</keyword>
<dbReference type="Gene3D" id="3.40.190.10">
    <property type="entry name" value="Periplasmic binding protein-like II"/>
    <property type="match status" value="2"/>
</dbReference>
<dbReference type="Pfam" id="PF13531">
    <property type="entry name" value="SBP_bac_11"/>
    <property type="match status" value="1"/>
</dbReference>
<sequence>MKALFALVVVLLTSFEVWGATVHVAVASNFAAPIKQIAKSFQEETGHLAIISLGSTGKLYAQILHGAPYEVFLAADQKRPEMAIENKLAIAGSRFTYATGKLAMIPHIDLAKDEFSKLSIANPKTAPYGKAAVQTLTAMGFYDKVKAKLIFGENIAQTFQFAQSSSKIVGLVALSQVINKKDIWVIPEQLYDPIAQDAVLIKQTAGARAFMSFLKSDQAKSILKNFGYGM</sequence>
<dbReference type="AlphaFoldDB" id="A0A1C3RHZ0"/>
<name>A0A1C3RHZ0_9PROT</name>
<feature type="signal peptide" evidence="5">
    <location>
        <begin position="1"/>
        <end position="19"/>
    </location>
</feature>
<dbReference type="NCBIfam" id="TIGR01256">
    <property type="entry name" value="modA"/>
    <property type="match status" value="1"/>
</dbReference>